<keyword evidence="2" id="KW-0812">Transmembrane</keyword>
<reference evidence="5 6" key="1">
    <citation type="submission" date="2020-06" db="EMBL/GenBank/DDBJ databases">
        <authorList>
            <person name="Li R."/>
            <person name="Bekaert M."/>
        </authorList>
    </citation>
    <scope>NUCLEOTIDE SEQUENCE [LARGE SCALE GENOMIC DNA]</scope>
    <source>
        <strain evidence="6">wild</strain>
    </source>
</reference>
<comment type="similarity">
    <text evidence="1">Belongs to the FAX family.</text>
</comment>
<dbReference type="SUPFAM" id="SSF47616">
    <property type="entry name" value="GST C-terminal domain-like"/>
    <property type="match status" value="1"/>
</dbReference>
<evidence type="ECO:0000259" key="4">
    <source>
        <dbReference type="Pfam" id="PF17172"/>
    </source>
</evidence>
<dbReference type="Gene3D" id="1.20.1050.10">
    <property type="match status" value="1"/>
</dbReference>
<dbReference type="OrthoDB" id="5809458at2759"/>
<dbReference type="Pfam" id="PF17172">
    <property type="entry name" value="GST_N_4"/>
    <property type="match status" value="1"/>
</dbReference>
<feature type="transmembrane region" description="Helical" evidence="2">
    <location>
        <begin position="6"/>
        <end position="25"/>
    </location>
</feature>
<dbReference type="PANTHER" id="PTHR12289">
    <property type="entry name" value="METAXIN RELATED"/>
    <property type="match status" value="1"/>
</dbReference>
<dbReference type="SFLD" id="SFLDG01200">
    <property type="entry name" value="SUF1.1"/>
    <property type="match status" value="1"/>
</dbReference>
<dbReference type="Gene3D" id="3.40.30.10">
    <property type="entry name" value="Glutaredoxin"/>
    <property type="match status" value="1"/>
</dbReference>
<dbReference type="InterPro" id="IPR012336">
    <property type="entry name" value="Thioredoxin-like_fold"/>
</dbReference>
<dbReference type="CDD" id="cd03193">
    <property type="entry name" value="GST_C_Metaxin"/>
    <property type="match status" value="1"/>
</dbReference>
<dbReference type="InterPro" id="IPR040079">
    <property type="entry name" value="Glutathione_S-Trfase"/>
</dbReference>
<sequence>MASLLLMTGTGVAATILLVLIVLLMNRRRPKSNVPPGVVVLYQIGRGNFAPSISPFPLKLETFLRMTKIPYMNDHSGKFSSKGKTPWMEYNGKPIADSQFCIEYLKKEKEVDVNTLLNKDEISVAKAFQRLTEENLYWTMCIESFGGDVSAVSSIIPYTGLKLWLTVKFLQRVIKQETWGQGMGRHTPDEVWEIAVHDMTAISNFLGEKKFFMGDEPCEVDCVLFGMLVMIIYNMPGSKHQKFVTEELGNLVSYCERMKNKYWPDWNEKLLHSPTYKDDSDQIYWHKTENSAQS</sequence>
<dbReference type="Proteomes" id="UP000507470">
    <property type="component" value="Unassembled WGS sequence"/>
</dbReference>
<dbReference type="EMBL" id="CACVKT020010428">
    <property type="protein sequence ID" value="CAC5426392.1"/>
    <property type="molecule type" value="Genomic_DNA"/>
</dbReference>
<feature type="domain" description="Metaxin glutathione S-transferase" evidence="3">
    <location>
        <begin position="197"/>
        <end position="258"/>
    </location>
</feature>
<dbReference type="SFLD" id="SFLDS00019">
    <property type="entry name" value="Glutathione_Transferase_(cytos"/>
    <property type="match status" value="1"/>
</dbReference>
<dbReference type="InterPro" id="IPR050931">
    <property type="entry name" value="Mito_Protein_Transport_Metaxin"/>
</dbReference>
<dbReference type="AlphaFoldDB" id="A0A6J8F2N9"/>
<evidence type="ECO:0000259" key="3">
    <source>
        <dbReference type="Pfam" id="PF17171"/>
    </source>
</evidence>
<organism evidence="5 6">
    <name type="scientific">Mytilus coruscus</name>
    <name type="common">Sea mussel</name>
    <dbReference type="NCBI Taxonomy" id="42192"/>
    <lineage>
        <taxon>Eukaryota</taxon>
        <taxon>Metazoa</taxon>
        <taxon>Spiralia</taxon>
        <taxon>Lophotrochozoa</taxon>
        <taxon>Mollusca</taxon>
        <taxon>Bivalvia</taxon>
        <taxon>Autobranchia</taxon>
        <taxon>Pteriomorphia</taxon>
        <taxon>Mytilida</taxon>
        <taxon>Mytiloidea</taxon>
        <taxon>Mytilidae</taxon>
        <taxon>Mytilinae</taxon>
        <taxon>Mytilus</taxon>
    </lineage>
</organism>
<evidence type="ECO:0000313" key="5">
    <source>
        <dbReference type="EMBL" id="CAC5426392.1"/>
    </source>
</evidence>
<dbReference type="InterPro" id="IPR036282">
    <property type="entry name" value="Glutathione-S-Trfase_C_sf"/>
</dbReference>
<dbReference type="Pfam" id="PF17171">
    <property type="entry name" value="GST_C_6"/>
    <property type="match status" value="1"/>
</dbReference>
<keyword evidence="2" id="KW-0472">Membrane</keyword>
<protein>
    <recommendedName>
        <fullName evidence="7">Failed axon connections homolog</fullName>
    </recommendedName>
</protein>
<name>A0A6J8F2N9_MYTCO</name>
<proteinExistence type="inferred from homology"/>
<accession>A0A6J8F2N9</accession>
<keyword evidence="2" id="KW-1133">Transmembrane helix</keyword>
<feature type="domain" description="Thioredoxin-like fold" evidence="4">
    <location>
        <begin position="55"/>
        <end position="145"/>
    </location>
</feature>
<dbReference type="SUPFAM" id="SSF52833">
    <property type="entry name" value="Thioredoxin-like"/>
    <property type="match status" value="1"/>
</dbReference>
<dbReference type="PANTHER" id="PTHR12289:SF41">
    <property type="entry name" value="FAILED AXON CONNECTIONS-RELATED"/>
    <property type="match status" value="1"/>
</dbReference>
<evidence type="ECO:0000313" key="6">
    <source>
        <dbReference type="Proteomes" id="UP000507470"/>
    </source>
</evidence>
<dbReference type="InterPro" id="IPR036249">
    <property type="entry name" value="Thioredoxin-like_sf"/>
</dbReference>
<evidence type="ECO:0008006" key="7">
    <source>
        <dbReference type="Google" id="ProtNLM"/>
    </source>
</evidence>
<dbReference type="InterPro" id="IPR026928">
    <property type="entry name" value="FAX/IsoI-like"/>
</dbReference>
<evidence type="ECO:0000256" key="2">
    <source>
        <dbReference type="SAM" id="Phobius"/>
    </source>
</evidence>
<dbReference type="GO" id="GO:0005737">
    <property type="term" value="C:cytoplasm"/>
    <property type="evidence" value="ECO:0007669"/>
    <property type="project" value="TreeGrafter"/>
</dbReference>
<evidence type="ECO:0000256" key="1">
    <source>
        <dbReference type="ARBA" id="ARBA00006475"/>
    </source>
</evidence>
<dbReference type="SFLD" id="SFLDG01180">
    <property type="entry name" value="SUF1"/>
    <property type="match status" value="1"/>
</dbReference>
<keyword evidence="6" id="KW-1185">Reference proteome</keyword>
<gene>
    <name evidence="5" type="ORF">MCOR_58106</name>
</gene>
<dbReference type="InterPro" id="IPR033468">
    <property type="entry name" value="Metaxin_GST"/>
</dbReference>